<dbReference type="InterPro" id="IPR010982">
    <property type="entry name" value="Lambda_DNA-bd_dom_sf"/>
</dbReference>
<reference evidence="1" key="1">
    <citation type="journal article" date="2021" name="Proc. Natl. Acad. Sci. U.S.A.">
        <title>A Catalog of Tens of Thousands of Viruses from Human Metagenomes Reveals Hidden Associations with Chronic Diseases.</title>
        <authorList>
            <person name="Tisza M.J."/>
            <person name="Buck C.B."/>
        </authorList>
    </citation>
    <scope>NUCLEOTIDE SEQUENCE</scope>
    <source>
        <strain evidence="1">CtLIM9</strain>
    </source>
</reference>
<proteinExistence type="predicted"/>
<dbReference type="Gene3D" id="1.10.260.40">
    <property type="entry name" value="lambda repressor-like DNA-binding domains"/>
    <property type="match status" value="1"/>
</dbReference>
<sequence>MSPNTRFIEAVEELKKLGKVQDYKSFAESIGVSKSFLSDIKSERKKVSVEVLCRMKNKYSDTDLEYIITGERAKTQPPHTISTPQIESDTTRLLMDRIQEMAEEIGRLKYQLQEARTSNDQRLKSAGDVTLEESARAV</sequence>
<evidence type="ECO:0000313" key="1">
    <source>
        <dbReference type="EMBL" id="DAF58480.1"/>
    </source>
</evidence>
<name>A0A8S5T5T5_9CAUD</name>
<accession>A0A8S5T5T5</accession>
<dbReference type="GO" id="GO:0003677">
    <property type="term" value="F:DNA binding"/>
    <property type="evidence" value="ECO:0007669"/>
    <property type="project" value="InterPro"/>
</dbReference>
<dbReference type="EMBL" id="BK032753">
    <property type="protein sequence ID" value="DAF58480.1"/>
    <property type="molecule type" value="Genomic_DNA"/>
</dbReference>
<protein>
    <submittedName>
        <fullName evidence="1">Structural protein</fullName>
    </submittedName>
</protein>
<organism evidence="1">
    <name type="scientific">Myoviridae sp. ctLIM9</name>
    <dbReference type="NCBI Taxonomy" id="2827678"/>
    <lineage>
        <taxon>Viruses</taxon>
        <taxon>Duplodnaviria</taxon>
        <taxon>Heunggongvirae</taxon>
        <taxon>Uroviricota</taxon>
        <taxon>Caudoviricetes</taxon>
    </lineage>
</organism>